<accession>A0ABX0M2A8</accession>
<dbReference type="PROSITE" id="PS50110">
    <property type="entry name" value="RESPONSE_REGULATORY"/>
    <property type="match status" value="1"/>
</dbReference>
<comment type="caution">
    <text evidence="4">The sequence shown here is derived from an EMBL/GenBank/DDBJ whole genome shotgun (WGS) entry which is preliminary data.</text>
</comment>
<keyword evidence="1 2" id="KW-0597">Phosphoprotein</keyword>
<dbReference type="Gene3D" id="3.40.50.2300">
    <property type="match status" value="1"/>
</dbReference>
<proteinExistence type="predicted"/>
<evidence type="ECO:0000313" key="5">
    <source>
        <dbReference type="Proteomes" id="UP000819052"/>
    </source>
</evidence>
<dbReference type="SMART" id="SM00448">
    <property type="entry name" value="REC"/>
    <property type="match status" value="1"/>
</dbReference>
<dbReference type="SUPFAM" id="SSF52172">
    <property type="entry name" value="CheY-like"/>
    <property type="match status" value="1"/>
</dbReference>
<reference evidence="4 5" key="1">
    <citation type="submission" date="2019-09" db="EMBL/GenBank/DDBJ databases">
        <title>Taxonomy of Antarctic Massilia spp.: description of Massilia rubra sp. nov., Massilia aquatica sp. nov., Massilia mucilaginosa sp. nov., Massilia frigida sp. nov. isolated from streams, lakes and regoliths.</title>
        <authorList>
            <person name="Holochova P."/>
            <person name="Sedlacek I."/>
            <person name="Kralova S."/>
            <person name="Maslanova I."/>
            <person name="Busse H.-J."/>
            <person name="Stankova E."/>
            <person name="Vrbovska V."/>
            <person name="Kovarovic V."/>
            <person name="Bartak M."/>
            <person name="Svec P."/>
            <person name="Pantucek R."/>
        </authorList>
    </citation>
    <scope>NUCLEOTIDE SEQUENCE [LARGE SCALE GENOMIC DNA]</scope>
    <source>
        <strain evidence="4 5">CCM 8693</strain>
    </source>
</reference>
<dbReference type="InterPro" id="IPR001789">
    <property type="entry name" value="Sig_transdc_resp-reg_receiver"/>
</dbReference>
<dbReference type="Proteomes" id="UP000819052">
    <property type="component" value="Unassembled WGS sequence"/>
</dbReference>
<evidence type="ECO:0000256" key="1">
    <source>
        <dbReference type="ARBA" id="ARBA00022553"/>
    </source>
</evidence>
<feature type="domain" description="Response regulatory" evidence="3">
    <location>
        <begin position="14"/>
        <end position="140"/>
    </location>
</feature>
<dbReference type="Pfam" id="PF00072">
    <property type="entry name" value="Response_reg"/>
    <property type="match status" value="1"/>
</dbReference>
<evidence type="ECO:0000256" key="2">
    <source>
        <dbReference type="PROSITE-ProRule" id="PRU00169"/>
    </source>
</evidence>
<gene>
    <name evidence="4" type="ORF">F1609_00595</name>
</gene>
<name>A0ABX0M2A8_9BURK</name>
<organism evidence="4 5">
    <name type="scientific">Massilia aquatica</name>
    <dbReference type="NCBI Taxonomy" id="2609000"/>
    <lineage>
        <taxon>Bacteria</taxon>
        <taxon>Pseudomonadati</taxon>
        <taxon>Pseudomonadota</taxon>
        <taxon>Betaproteobacteria</taxon>
        <taxon>Burkholderiales</taxon>
        <taxon>Oxalobacteraceae</taxon>
        <taxon>Telluria group</taxon>
        <taxon>Massilia</taxon>
    </lineage>
</organism>
<dbReference type="InterPro" id="IPR011006">
    <property type="entry name" value="CheY-like_superfamily"/>
</dbReference>
<sequence>MDESATQAPPPRIRVLLLDDDHFMLELLTDMLADLDGADSARAFEVRTESDARRALASLALDPPGLLICDLSMPDMDGIEFMQAAAAAGFGGGVMLLSGMDSGVRKAAERLARAHGLNVLGAFKKPISAAELQAALAPLRGQEALGHENLYNLSPLSEK</sequence>
<dbReference type="InterPro" id="IPR050595">
    <property type="entry name" value="Bact_response_regulator"/>
</dbReference>
<evidence type="ECO:0000259" key="3">
    <source>
        <dbReference type="PROSITE" id="PS50110"/>
    </source>
</evidence>
<feature type="modified residue" description="4-aspartylphosphate" evidence="2">
    <location>
        <position position="70"/>
    </location>
</feature>
<dbReference type="PANTHER" id="PTHR44591">
    <property type="entry name" value="STRESS RESPONSE REGULATOR PROTEIN 1"/>
    <property type="match status" value="1"/>
</dbReference>
<dbReference type="RefSeq" id="WP_167073656.1">
    <property type="nucleotide sequence ID" value="NZ_VVIW01000001.1"/>
</dbReference>
<evidence type="ECO:0000313" key="4">
    <source>
        <dbReference type="EMBL" id="NHZ38670.1"/>
    </source>
</evidence>
<dbReference type="PANTHER" id="PTHR44591:SF3">
    <property type="entry name" value="RESPONSE REGULATORY DOMAIN-CONTAINING PROTEIN"/>
    <property type="match status" value="1"/>
</dbReference>
<protein>
    <submittedName>
        <fullName evidence="4">Response regulator</fullName>
    </submittedName>
</protein>
<dbReference type="EMBL" id="VVIW01000001">
    <property type="protein sequence ID" value="NHZ38670.1"/>
    <property type="molecule type" value="Genomic_DNA"/>
</dbReference>
<keyword evidence="5" id="KW-1185">Reference proteome</keyword>